<name>A0ABY0IMU3_9RHOO</name>
<dbReference type="PANTHER" id="PTHR23419:SF8">
    <property type="entry name" value="FI09726P"/>
    <property type="match status" value="1"/>
</dbReference>
<evidence type="ECO:0000313" key="2">
    <source>
        <dbReference type="EMBL" id="RZT76532.1"/>
    </source>
</evidence>
<dbReference type="SUPFAM" id="SSF54913">
    <property type="entry name" value="GlnB-like"/>
    <property type="match status" value="1"/>
</dbReference>
<comment type="similarity">
    <text evidence="1">Belongs to the CutA family.</text>
</comment>
<dbReference type="PANTHER" id="PTHR23419">
    <property type="entry name" value="DIVALENT CATION TOLERANCE CUTA-RELATED"/>
    <property type="match status" value="1"/>
</dbReference>
<dbReference type="InterPro" id="IPR004323">
    <property type="entry name" value="Ion_tolerance_CutA"/>
</dbReference>
<reference evidence="2 3" key="1">
    <citation type="submission" date="2019-02" db="EMBL/GenBank/DDBJ databases">
        <title>Genomic Encyclopedia of Type Strains, Phase IV (KMG-IV): sequencing the most valuable type-strain genomes for metagenomic binning, comparative biology and taxonomic classification.</title>
        <authorList>
            <person name="Goeker M."/>
        </authorList>
    </citation>
    <scope>NUCLEOTIDE SEQUENCE [LARGE SCALE GENOMIC DNA]</scope>
    <source>
        <strain evidence="2 3">DSM 21223</strain>
    </source>
</reference>
<organism evidence="2 3">
    <name type="scientific">Azospira oryzae</name>
    <dbReference type="NCBI Taxonomy" id="146939"/>
    <lineage>
        <taxon>Bacteria</taxon>
        <taxon>Pseudomonadati</taxon>
        <taxon>Pseudomonadota</taxon>
        <taxon>Betaproteobacteria</taxon>
        <taxon>Rhodocyclales</taxon>
        <taxon>Rhodocyclaceae</taxon>
        <taxon>Azospira</taxon>
    </lineage>
</organism>
<sequence>MTTSKKANPVLLVQTNCPDGETAARLAAALVDARLAACANVLAPCASIYRWQGKVEMATETPLQLKTAADRFPELRARLLELHPYDVPEIVAWPVAEGLPDYLNWVVTETRPE</sequence>
<gene>
    <name evidence="2" type="ORF">EV678_2409</name>
</gene>
<evidence type="ECO:0000256" key="1">
    <source>
        <dbReference type="ARBA" id="ARBA00010169"/>
    </source>
</evidence>
<dbReference type="Proteomes" id="UP000292136">
    <property type="component" value="Unassembled WGS sequence"/>
</dbReference>
<dbReference type="EMBL" id="SHKM01000002">
    <property type="protein sequence ID" value="RZT76532.1"/>
    <property type="molecule type" value="Genomic_DNA"/>
</dbReference>
<proteinExistence type="inferred from homology"/>
<comment type="caution">
    <text evidence="2">The sequence shown here is derived from an EMBL/GenBank/DDBJ whole genome shotgun (WGS) entry which is preliminary data.</text>
</comment>
<dbReference type="InterPro" id="IPR011322">
    <property type="entry name" value="N-reg_PII-like_a/b"/>
</dbReference>
<dbReference type="RefSeq" id="WP_014235829.1">
    <property type="nucleotide sequence ID" value="NZ_SHKM01000002.1"/>
</dbReference>
<accession>A0ABY0IMU3</accession>
<keyword evidence="3" id="KW-1185">Reference proteome</keyword>
<dbReference type="InterPro" id="IPR015867">
    <property type="entry name" value="N-reg_PII/ATP_PRibTrfase_C"/>
</dbReference>
<protein>
    <submittedName>
        <fullName evidence="2">Periplasmic divalent cation tolerance protein</fullName>
    </submittedName>
</protein>
<evidence type="ECO:0000313" key="3">
    <source>
        <dbReference type="Proteomes" id="UP000292136"/>
    </source>
</evidence>
<dbReference type="Pfam" id="PF03091">
    <property type="entry name" value="CutA1"/>
    <property type="match status" value="1"/>
</dbReference>
<dbReference type="Gene3D" id="3.30.70.120">
    <property type="match status" value="1"/>
</dbReference>